<feature type="domain" description="SpoVT-AbrB" evidence="1">
    <location>
        <begin position="16"/>
        <end position="62"/>
    </location>
</feature>
<dbReference type="NCBIfam" id="TIGR01439">
    <property type="entry name" value="lp_hng_hel_AbrB"/>
    <property type="match status" value="1"/>
</dbReference>
<comment type="caution">
    <text evidence="2">The sequence shown here is derived from an EMBL/GenBank/DDBJ whole genome shotgun (WGS) entry which is preliminary data.</text>
</comment>
<keyword evidence="2" id="KW-0238">DNA-binding</keyword>
<sequence>MASPSHSRKNLTTVEATVTSKGQVTLPKELRNRMGIQRGSRVRFSIPEKGSAQVEPLRYELEDLWKLADQGQPVRGVMTFEEMNEAKTRRKW</sequence>
<accession>A0A7V4XT17</accession>
<dbReference type="InterPro" id="IPR037914">
    <property type="entry name" value="SpoVT-AbrB_sf"/>
</dbReference>
<evidence type="ECO:0000259" key="1">
    <source>
        <dbReference type="SMART" id="SM00966"/>
    </source>
</evidence>
<organism evidence="2">
    <name type="scientific">Acidobacterium capsulatum</name>
    <dbReference type="NCBI Taxonomy" id="33075"/>
    <lineage>
        <taxon>Bacteria</taxon>
        <taxon>Pseudomonadati</taxon>
        <taxon>Acidobacteriota</taxon>
        <taxon>Terriglobia</taxon>
        <taxon>Terriglobales</taxon>
        <taxon>Acidobacteriaceae</taxon>
        <taxon>Acidobacterium</taxon>
    </lineage>
</organism>
<dbReference type="SMART" id="SM00966">
    <property type="entry name" value="SpoVT_AbrB"/>
    <property type="match status" value="1"/>
</dbReference>
<evidence type="ECO:0000313" key="2">
    <source>
        <dbReference type="EMBL" id="HGY94461.1"/>
    </source>
</evidence>
<dbReference type="AlphaFoldDB" id="A0A7V4XT17"/>
<protein>
    <submittedName>
        <fullName evidence="2">AbrB/MazE/SpoVT family DNA-binding domain-containing protein</fullName>
    </submittedName>
</protein>
<dbReference type="Gene3D" id="2.10.260.10">
    <property type="match status" value="1"/>
</dbReference>
<reference evidence="2" key="1">
    <citation type="journal article" date="2020" name="mSystems">
        <title>Genome- and Community-Level Interaction Insights into Carbon Utilization and Element Cycling Functions of Hydrothermarchaeota in Hydrothermal Sediment.</title>
        <authorList>
            <person name="Zhou Z."/>
            <person name="Liu Y."/>
            <person name="Xu W."/>
            <person name="Pan J."/>
            <person name="Luo Z.H."/>
            <person name="Li M."/>
        </authorList>
    </citation>
    <scope>NUCLEOTIDE SEQUENCE [LARGE SCALE GENOMIC DNA]</scope>
    <source>
        <strain evidence="2">SpSt-855</strain>
    </source>
</reference>
<dbReference type="InterPro" id="IPR007159">
    <property type="entry name" value="SpoVT-AbrB_dom"/>
</dbReference>
<dbReference type="GO" id="GO:0003677">
    <property type="term" value="F:DNA binding"/>
    <property type="evidence" value="ECO:0007669"/>
    <property type="project" value="UniProtKB-KW"/>
</dbReference>
<proteinExistence type="predicted"/>
<gene>
    <name evidence="2" type="ORF">ENW50_07225</name>
</gene>
<name>A0A7V4XT17_9BACT</name>
<dbReference type="Pfam" id="PF04014">
    <property type="entry name" value="MazE_antitoxin"/>
    <property type="match status" value="1"/>
</dbReference>
<dbReference type="SUPFAM" id="SSF89447">
    <property type="entry name" value="AbrB/MazE/MraZ-like"/>
    <property type="match status" value="1"/>
</dbReference>
<dbReference type="EMBL" id="DTKL01000043">
    <property type="protein sequence ID" value="HGY94461.1"/>
    <property type="molecule type" value="Genomic_DNA"/>
</dbReference>